<evidence type="ECO:0000313" key="8">
    <source>
        <dbReference type="RefSeq" id="XP_018015335.1"/>
    </source>
</evidence>
<dbReference type="FunFam" id="3.20.20.10:FF:000007">
    <property type="entry name" value="Pyridoxal phosphate homeostasis protein"/>
    <property type="match status" value="1"/>
</dbReference>
<comment type="cofactor">
    <cofactor evidence="3">
        <name>pyridoxal 5'-phosphate</name>
        <dbReference type="ChEBI" id="CHEBI:597326"/>
    </cofactor>
</comment>
<evidence type="ECO:0000259" key="5">
    <source>
        <dbReference type="Pfam" id="PF01168"/>
    </source>
</evidence>
<keyword evidence="6" id="KW-1185">Reference proteome</keyword>
<dbReference type="GO" id="GO:0030170">
    <property type="term" value="F:pyridoxal phosphate binding"/>
    <property type="evidence" value="ECO:0007669"/>
    <property type="project" value="UniProtKB-UniRule"/>
</dbReference>
<dbReference type="Proteomes" id="UP000694843">
    <property type="component" value="Unplaced"/>
</dbReference>
<dbReference type="KEGG" id="hazt:108672212"/>
<evidence type="ECO:0000313" key="7">
    <source>
        <dbReference type="RefSeq" id="XP_018015334.1"/>
    </source>
</evidence>
<dbReference type="CDD" id="cd06822">
    <property type="entry name" value="PLPDE_III_YBL036c_euk"/>
    <property type="match status" value="1"/>
</dbReference>
<dbReference type="PANTHER" id="PTHR10146:SF14">
    <property type="entry name" value="PYRIDOXAL PHOSPHATE HOMEOSTASIS PROTEIN"/>
    <property type="match status" value="1"/>
</dbReference>
<comment type="function">
    <text evidence="2">Pyridoxal 5'-phosphate (PLP)-binding protein, which may be involved in intracellular homeostatic regulation of pyridoxal 5'-phosphate (PLP), the active form of vitamin B6.</text>
</comment>
<protein>
    <recommendedName>
        <fullName evidence="2">Pyridoxal phosphate homeostasis protein</fullName>
        <shortName evidence="2">PLP homeostasis protein</shortName>
    </recommendedName>
</protein>
<dbReference type="PIRSF" id="PIRSF004848">
    <property type="entry name" value="YBL036c_PLPDEIII"/>
    <property type="match status" value="1"/>
</dbReference>
<proteinExistence type="inferred from homology"/>
<dbReference type="RefSeq" id="XP_018015335.1">
    <property type="nucleotide sequence ID" value="XM_018159846.2"/>
</dbReference>
<organism evidence="6 8">
    <name type="scientific">Hyalella azteca</name>
    <name type="common">Amphipod</name>
    <dbReference type="NCBI Taxonomy" id="294128"/>
    <lineage>
        <taxon>Eukaryota</taxon>
        <taxon>Metazoa</taxon>
        <taxon>Ecdysozoa</taxon>
        <taxon>Arthropoda</taxon>
        <taxon>Crustacea</taxon>
        <taxon>Multicrustacea</taxon>
        <taxon>Malacostraca</taxon>
        <taxon>Eumalacostraca</taxon>
        <taxon>Peracarida</taxon>
        <taxon>Amphipoda</taxon>
        <taxon>Senticaudata</taxon>
        <taxon>Talitrida</taxon>
        <taxon>Talitroidea</taxon>
        <taxon>Hyalellidae</taxon>
        <taxon>Hyalella</taxon>
    </lineage>
</organism>
<comment type="similarity">
    <text evidence="2 4">Belongs to the pyridoxal phosphate-binding protein YggS/PROSC family.</text>
</comment>
<sequence>MFRVMAGDGGEVTKALRAVVLKIKAATAARSPEVSEWCAVPRLVAVSKTKPKEMVIEAYLAGQRHFGENYVQELVAKAADPEILTRCPDIRWHMIGPMQSNKAKKVLSIPNLFLIETVHSAKLASLLDAIWAKAGHQHRLNIYVQVNTSEEAQKSGVAPGEVTQLTEHVINNCPNLNLLGLMTIGAYDYDLSLGPNPDFQRLLQCRDAVCAHHSLHHHQLELSMGMSADYEHAISVGSSNVRVGSVIFGSRSHEPQ</sequence>
<dbReference type="Pfam" id="PF01168">
    <property type="entry name" value="Ala_racemase_N"/>
    <property type="match status" value="1"/>
</dbReference>
<evidence type="ECO:0000256" key="4">
    <source>
        <dbReference type="RuleBase" id="RU004514"/>
    </source>
</evidence>
<feature type="modified residue" description="N6-(pyridoxal phosphate)lysine" evidence="2 3">
    <location>
        <position position="48"/>
    </location>
</feature>
<dbReference type="Gene3D" id="3.20.20.10">
    <property type="entry name" value="Alanine racemase"/>
    <property type="match status" value="1"/>
</dbReference>
<dbReference type="NCBIfam" id="TIGR00044">
    <property type="entry name" value="YggS family pyridoxal phosphate-dependent enzyme"/>
    <property type="match status" value="1"/>
</dbReference>
<dbReference type="RefSeq" id="XP_018015334.1">
    <property type="nucleotide sequence ID" value="XM_018159845.2"/>
</dbReference>
<dbReference type="InterPro" id="IPR001608">
    <property type="entry name" value="Ala_racemase_N"/>
</dbReference>
<feature type="domain" description="Alanine racemase N-terminal" evidence="5">
    <location>
        <begin position="35"/>
        <end position="251"/>
    </location>
</feature>
<accession>A0A8B7NNU1</accession>
<dbReference type="OrthoDB" id="10264196at2759"/>
<evidence type="ECO:0000313" key="6">
    <source>
        <dbReference type="Proteomes" id="UP000694843"/>
    </source>
</evidence>
<evidence type="ECO:0000256" key="3">
    <source>
        <dbReference type="PIRSR" id="PIRSR004848-1"/>
    </source>
</evidence>
<dbReference type="OMA" id="PLEWHMI"/>
<dbReference type="HAMAP" id="MF_02087">
    <property type="entry name" value="PLP_homeostasis"/>
    <property type="match status" value="1"/>
</dbReference>
<keyword evidence="1 2" id="KW-0663">Pyridoxal phosphate</keyword>
<dbReference type="InterPro" id="IPR029066">
    <property type="entry name" value="PLP-binding_barrel"/>
</dbReference>
<gene>
    <name evidence="7 8" type="primary">LOC108672212</name>
</gene>
<evidence type="ECO:0000256" key="2">
    <source>
        <dbReference type="HAMAP-Rule" id="MF_03225"/>
    </source>
</evidence>
<evidence type="ECO:0000256" key="1">
    <source>
        <dbReference type="ARBA" id="ARBA00022898"/>
    </source>
</evidence>
<dbReference type="SUPFAM" id="SSF51419">
    <property type="entry name" value="PLP-binding barrel"/>
    <property type="match status" value="1"/>
</dbReference>
<dbReference type="PANTHER" id="PTHR10146">
    <property type="entry name" value="PROLINE SYNTHETASE CO-TRANSCRIBED BACTERIAL HOMOLOG PROTEIN"/>
    <property type="match status" value="1"/>
</dbReference>
<reference evidence="7 8" key="1">
    <citation type="submission" date="2025-04" db="UniProtKB">
        <authorList>
            <consortium name="RefSeq"/>
        </authorList>
    </citation>
    <scope>IDENTIFICATION</scope>
    <source>
        <tissue evidence="7 8">Whole organism</tissue>
    </source>
</reference>
<dbReference type="GeneID" id="108672212"/>
<dbReference type="AlphaFoldDB" id="A0A8B7NNU1"/>
<name>A0A8B7NNU1_HYAAZ</name>
<dbReference type="InterPro" id="IPR011078">
    <property type="entry name" value="PyrdxlP_homeostasis"/>
</dbReference>